<proteinExistence type="predicted"/>
<evidence type="ECO:0000256" key="3">
    <source>
        <dbReference type="PROSITE-ProRule" id="PRU00339"/>
    </source>
</evidence>
<reference evidence="5" key="1">
    <citation type="journal article" date="2019" name="Int. J. Syst. Evol. Microbiol.">
        <title>The Global Catalogue of Microorganisms (GCM) 10K type strain sequencing project: providing services to taxonomists for standard genome sequencing and annotation.</title>
        <authorList>
            <consortium name="The Broad Institute Genomics Platform"/>
            <consortium name="The Broad Institute Genome Sequencing Center for Infectious Disease"/>
            <person name="Wu L."/>
            <person name="Ma J."/>
        </authorList>
    </citation>
    <scope>NUCLEOTIDE SEQUENCE [LARGE SCALE GENOMIC DNA]</scope>
    <source>
        <strain evidence="5">KCTC 19812</strain>
    </source>
</reference>
<dbReference type="SUPFAM" id="SSF48452">
    <property type="entry name" value="TPR-like"/>
    <property type="match status" value="1"/>
</dbReference>
<protein>
    <submittedName>
        <fullName evidence="4">Tetratricopeptide repeat protein</fullName>
    </submittedName>
</protein>
<feature type="repeat" description="TPR" evidence="3">
    <location>
        <begin position="58"/>
        <end position="91"/>
    </location>
</feature>
<accession>A0ABW5B3T0</accession>
<dbReference type="RefSeq" id="WP_380799709.1">
    <property type="nucleotide sequence ID" value="NZ_JBHUIV010000003.1"/>
</dbReference>
<feature type="repeat" description="TPR" evidence="3">
    <location>
        <begin position="254"/>
        <end position="287"/>
    </location>
</feature>
<feature type="repeat" description="TPR" evidence="3">
    <location>
        <begin position="220"/>
        <end position="253"/>
    </location>
</feature>
<keyword evidence="2 3" id="KW-0802">TPR repeat</keyword>
<evidence type="ECO:0000256" key="2">
    <source>
        <dbReference type="ARBA" id="ARBA00022803"/>
    </source>
</evidence>
<dbReference type="PROSITE" id="PS50005">
    <property type="entry name" value="TPR"/>
    <property type="match status" value="5"/>
</dbReference>
<sequence length="399" mass="45915">MRAVLLIGILCLIQFNAVAQYQKIDKQIEGALKIWESGDDLEAYLILSEIIRERPFYAEAYYYRAMVSEDAGDFQGALMDYNIQLELDPNNKEGTFARGLLRYKLQLYEQAKADFKKLLFLPKGETNTILYKRPSYQTGINKLLTQQSTQDDLIYFHLGLCSIGSGDYEDAIQSFNQALKFDQFNPDYLLNRGIAKKMAGMTQSAEEDYLLALAIDPYHPMGHQLLGELARESGNFQKAEEFYSKSIEEEPEFILPYKQRGYQRFIGGQFEEALEDFEKVISLQPNDVETLILRGDVQVKLENWESAMDDYMKVIELEPTHAKAYFGKGNVHYHNNEFLEASGAYTLAIYYQEDFGEAFYQRGISNYRLDKKNLACQDLMEAIRFGIDAAETALDKICR</sequence>
<evidence type="ECO:0000313" key="5">
    <source>
        <dbReference type="Proteomes" id="UP001597414"/>
    </source>
</evidence>
<dbReference type="SUPFAM" id="SSF81901">
    <property type="entry name" value="HCP-like"/>
    <property type="match status" value="1"/>
</dbReference>
<dbReference type="Pfam" id="PF13181">
    <property type="entry name" value="TPR_8"/>
    <property type="match status" value="2"/>
</dbReference>
<feature type="repeat" description="TPR" evidence="3">
    <location>
        <begin position="288"/>
        <end position="321"/>
    </location>
</feature>
<keyword evidence="1" id="KW-0677">Repeat</keyword>
<dbReference type="InterPro" id="IPR019734">
    <property type="entry name" value="TPR_rpt"/>
</dbReference>
<evidence type="ECO:0000313" key="4">
    <source>
        <dbReference type="EMBL" id="MFD2200134.1"/>
    </source>
</evidence>
<dbReference type="Pfam" id="PF13432">
    <property type="entry name" value="TPR_16"/>
    <property type="match status" value="1"/>
</dbReference>
<feature type="repeat" description="TPR" evidence="3">
    <location>
        <begin position="152"/>
        <end position="185"/>
    </location>
</feature>
<keyword evidence="5" id="KW-1185">Reference proteome</keyword>
<gene>
    <name evidence="4" type="ORF">ACFSKV_01060</name>
</gene>
<dbReference type="EMBL" id="JBHUIV010000003">
    <property type="protein sequence ID" value="MFD2200134.1"/>
    <property type="molecule type" value="Genomic_DNA"/>
</dbReference>
<dbReference type="InterPro" id="IPR011990">
    <property type="entry name" value="TPR-like_helical_dom_sf"/>
</dbReference>
<dbReference type="Pfam" id="PF13414">
    <property type="entry name" value="TPR_11"/>
    <property type="match status" value="1"/>
</dbReference>
<comment type="caution">
    <text evidence="4">The sequence shown here is derived from an EMBL/GenBank/DDBJ whole genome shotgun (WGS) entry which is preliminary data.</text>
</comment>
<dbReference type="PANTHER" id="PTHR44858:SF1">
    <property type="entry name" value="UDP-N-ACETYLGLUCOSAMINE--PEPTIDE N-ACETYLGLUCOSAMINYLTRANSFERASE SPINDLY-RELATED"/>
    <property type="match status" value="1"/>
</dbReference>
<dbReference type="PANTHER" id="PTHR44858">
    <property type="entry name" value="TETRATRICOPEPTIDE REPEAT PROTEIN 6"/>
    <property type="match status" value="1"/>
</dbReference>
<dbReference type="Gene3D" id="1.25.40.10">
    <property type="entry name" value="Tetratricopeptide repeat domain"/>
    <property type="match status" value="3"/>
</dbReference>
<dbReference type="SMART" id="SM00028">
    <property type="entry name" value="TPR"/>
    <property type="match status" value="8"/>
</dbReference>
<evidence type="ECO:0000256" key="1">
    <source>
        <dbReference type="ARBA" id="ARBA00022737"/>
    </source>
</evidence>
<dbReference type="InterPro" id="IPR050498">
    <property type="entry name" value="Ycf3"/>
</dbReference>
<name>A0ABW5B3T0_9BACT</name>
<organism evidence="4 5">
    <name type="scientific">Shivajiella indica</name>
    <dbReference type="NCBI Taxonomy" id="872115"/>
    <lineage>
        <taxon>Bacteria</taxon>
        <taxon>Pseudomonadati</taxon>
        <taxon>Bacteroidota</taxon>
        <taxon>Cytophagia</taxon>
        <taxon>Cytophagales</taxon>
        <taxon>Cyclobacteriaceae</taxon>
        <taxon>Shivajiella</taxon>
    </lineage>
</organism>
<dbReference type="Proteomes" id="UP001597414">
    <property type="component" value="Unassembled WGS sequence"/>
</dbReference>